<comment type="caution">
    <text evidence="3">The sequence shown here is derived from an EMBL/GenBank/DDBJ whole genome shotgun (WGS) entry which is preliminary data.</text>
</comment>
<evidence type="ECO:0000256" key="1">
    <source>
        <dbReference type="ARBA" id="ARBA00006432"/>
    </source>
</evidence>
<dbReference type="PANTHER" id="PTHR22754">
    <property type="entry name" value="DISCO-INTERACTING PROTEIN 2 DIP2 -RELATED"/>
    <property type="match status" value="1"/>
</dbReference>
<evidence type="ECO:0000259" key="2">
    <source>
        <dbReference type="Pfam" id="PF00501"/>
    </source>
</evidence>
<dbReference type="Pfam" id="PF00501">
    <property type="entry name" value="AMP-binding"/>
    <property type="match status" value="1"/>
</dbReference>
<dbReference type="Proteomes" id="UP001171902">
    <property type="component" value="Unassembled WGS sequence"/>
</dbReference>
<evidence type="ECO:0000313" key="4">
    <source>
        <dbReference type="Proteomes" id="UP001171902"/>
    </source>
</evidence>
<dbReference type="RefSeq" id="WP_289959740.1">
    <property type="nucleotide sequence ID" value="NZ_JAUEMJ010000011.1"/>
</dbReference>
<dbReference type="InterPro" id="IPR000873">
    <property type="entry name" value="AMP-dep_synth/lig_dom"/>
</dbReference>
<reference evidence="3" key="1">
    <citation type="submission" date="2023-06" db="EMBL/GenBank/DDBJ databases">
        <title>Gycomyces niveus sp.nov., a novel actinomycete isolated from soil in Shouguang.</title>
        <authorList>
            <person name="Yang X."/>
            <person name="Zhao J."/>
        </authorList>
    </citation>
    <scope>NUCLEOTIDE SEQUENCE</scope>
    <source>
        <strain evidence="3">NEAU C2</strain>
    </source>
</reference>
<dbReference type="InterPro" id="IPR045851">
    <property type="entry name" value="AMP-bd_C_sf"/>
</dbReference>
<gene>
    <name evidence="3" type="ORF">QWI33_25895</name>
</gene>
<dbReference type="EMBL" id="JAUEMJ010000011">
    <property type="protein sequence ID" value="MDN3243181.1"/>
    <property type="molecule type" value="Genomic_DNA"/>
</dbReference>
<comment type="similarity">
    <text evidence="1">Belongs to the ATP-dependent AMP-binding enzyme family.</text>
</comment>
<sequence length="556" mass="58988">MLDLLDGSGQPTSLMDRVALHADVDPSKTAMRWVSGKDGHAETLDYGGMHRAALILAAQIEGSVVDVPVGIACASPLNAAVGVLACLASGLACEVLPSPAEVRGTDTFSSDPQRACSTDQVLSDRVIGGAGWRQVAFGKSEFNLFARPKKTPSFARSLTDIAFIQSTSGTTGNPKTVLVSHRNIEAACEQAAEAYGLTAEDRFVSWTPMHYSMGIVNALLLPLTLGATSTLVASRGFAEDPMAWLRAVQRYRGTYSSAPEFGYSRCVDRIGPELAAGLDLSSWRVARVAAGPLWSEVLDGFVERFGPSGFRAEAFCPSYGLTEATLFVSGTRPGEPYPPRAALSSWSQNEVVAAGRPMPGTSITIVDPETGSTCAPGAVGEIRVSGPQVAMVVGEDESNRSAQERSAAAAVSLVTGDLGVFEDGMLWVVGRRRDIVKIRGVTHSLSSIDHEIAKAAAELGVRRWCALAGGGLRSEQLWVAAEPGDDLAPDEVVRRIARFIPAVTGVRAHRIVLVGPGELPVTDSGKPRRSECVRQLLADSMTTLCSWPESRARVER</sequence>
<name>A0ABT7YX19_9ACTN</name>
<organism evidence="3 4">
    <name type="scientific">Glycomyces tritici</name>
    <dbReference type="NCBI Taxonomy" id="2665176"/>
    <lineage>
        <taxon>Bacteria</taxon>
        <taxon>Bacillati</taxon>
        <taxon>Actinomycetota</taxon>
        <taxon>Actinomycetes</taxon>
        <taxon>Glycomycetales</taxon>
        <taxon>Glycomycetaceae</taxon>
        <taxon>Glycomyces</taxon>
    </lineage>
</organism>
<dbReference type="SUPFAM" id="SSF56801">
    <property type="entry name" value="Acetyl-CoA synthetase-like"/>
    <property type="match status" value="1"/>
</dbReference>
<accession>A0ABT7YX19</accession>
<feature type="domain" description="AMP-dependent synthetase/ligase" evidence="2">
    <location>
        <begin position="25"/>
        <end position="391"/>
    </location>
</feature>
<dbReference type="InterPro" id="IPR042099">
    <property type="entry name" value="ANL_N_sf"/>
</dbReference>
<dbReference type="PANTHER" id="PTHR22754:SF32">
    <property type="entry name" value="DISCO-INTERACTING PROTEIN 2"/>
    <property type="match status" value="1"/>
</dbReference>
<dbReference type="Gene3D" id="3.40.50.12780">
    <property type="entry name" value="N-terminal domain of ligase-like"/>
    <property type="match status" value="1"/>
</dbReference>
<keyword evidence="4" id="KW-1185">Reference proteome</keyword>
<protein>
    <submittedName>
        <fullName evidence="3">AMP-binding protein</fullName>
    </submittedName>
</protein>
<dbReference type="Gene3D" id="3.30.300.30">
    <property type="match status" value="1"/>
</dbReference>
<proteinExistence type="inferred from homology"/>
<evidence type="ECO:0000313" key="3">
    <source>
        <dbReference type="EMBL" id="MDN3243181.1"/>
    </source>
</evidence>